<gene>
    <name evidence="1" type="ORF">D5F51_18030</name>
</gene>
<evidence type="ECO:0008006" key="3">
    <source>
        <dbReference type="Google" id="ProtNLM"/>
    </source>
</evidence>
<evidence type="ECO:0000313" key="1">
    <source>
        <dbReference type="EMBL" id="QAX81246.1"/>
    </source>
</evidence>
<sequence>MMFRFTSASLRQVLTHSSGFHKTLTLENGYGLYLRGEDDRQQGYMHMAYAEGFDPRSDEGWEDRVVDLLPGIDYSFSFFIPQSVRNAILNDHHDFFITPLNNTVHNETRPPQKVFVPVAEFRNGIERMFDQSHKHFLACVGHREKATWRLSALYVLDDVIRTDCKRAKAADLEQFRRAFSRLKDRINTVSPEGEIILPV</sequence>
<dbReference type="Proteomes" id="UP000288804">
    <property type="component" value="Chromosome"/>
</dbReference>
<reference evidence="2" key="1">
    <citation type="submission" date="2018-09" db="EMBL/GenBank/DDBJ databases">
        <title>Yersinia hibernicus sp. nov.</title>
        <authorList>
            <person name="Nguyen S.V."/>
            <person name="Mundanda D.M."/>
            <person name="Anes J."/>
            <person name="Fanning S."/>
        </authorList>
    </citation>
    <scope>NUCLEOTIDE SEQUENCE [LARGE SCALE GENOMIC DNA]</scope>
    <source>
        <strain evidence="2">CFS1934</strain>
    </source>
</reference>
<evidence type="ECO:0000313" key="2">
    <source>
        <dbReference type="Proteomes" id="UP000288804"/>
    </source>
</evidence>
<name>A0ABX5R7G0_9GAMM</name>
<organism evidence="1 2">
    <name type="scientific">Yersinia hibernica</name>
    <dbReference type="NCBI Taxonomy" id="2339259"/>
    <lineage>
        <taxon>Bacteria</taxon>
        <taxon>Pseudomonadati</taxon>
        <taxon>Pseudomonadota</taxon>
        <taxon>Gammaproteobacteria</taxon>
        <taxon>Enterobacterales</taxon>
        <taxon>Yersiniaceae</taxon>
        <taxon>Yersinia</taxon>
    </lineage>
</organism>
<keyword evidence="2" id="KW-1185">Reference proteome</keyword>
<dbReference type="EMBL" id="CP032487">
    <property type="protein sequence ID" value="QAX81246.1"/>
    <property type="molecule type" value="Genomic_DNA"/>
</dbReference>
<protein>
    <recommendedName>
        <fullName evidence="3">DUF4304 domain-containing protein</fullName>
    </recommendedName>
</protein>
<proteinExistence type="predicted"/>
<accession>A0ABX5R7G0</accession>